<keyword evidence="5" id="KW-1185">Reference proteome</keyword>
<feature type="domain" description="Myb-like" evidence="2">
    <location>
        <begin position="42"/>
        <end position="93"/>
    </location>
</feature>
<dbReference type="SMART" id="SM00717">
    <property type="entry name" value="SANT"/>
    <property type="match status" value="2"/>
</dbReference>
<feature type="region of interest" description="Disordered" evidence="1">
    <location>
        <begin position="31"/>
        <end position="50"/>
    </location>
</feature>
<dbReference type="PANTHER" id="PTHR45614:SF253">
    <property type="entry name" value="CHROMOSOME UNDETERMINED SCAFFOLD_38, WHOLE GENOME SHOTGUN SEQUENCE"/>
    <property type="match status" value="1"/>
</dbReference>
<evidence type="ECO:0000259" key="2">
    <source>
        <dbReference type="PROSITE" id="PS50090"/>
    </source>
</evidence>
<dbReference type="InterPro" id="IPR001005">
    <property type="entry name" value="SANT/Myb"/>
</dbReference>
<dbReference type="SUPFAM" id="SSF46689">
    <property type="entry name" value="Homeodomain-like"/>
    <property type="match status" value="1"/>
</dbReference>
<dbReference type="InterPro" id="IPR050560">
    <property type="entry name" value="MYB_TF"/>
</dbReference>
<dbReference type="Gene3D" id="1.10.10.60">
    <property type="entry name" value="Homeodomain-like"/>
    <property type="match status" value="2"/>
</dbReference>
<name>A0ABR2HPS1_9EUKA</name>
<evidence type="ECO:0000313" key="4">
    <source>
        <dbReference type="EMBL" id="KAK8850163.1"/>
    </source>
</evidence>
<accession>A0ABR2HPS1</accession>
<organism evidence="4 5">
    <name type="scientific">Tritrichomonas musculus</name>
    <dbReference type="NCBI Taxonomy" id="1915356"/>
    <lineage>
        <taxon>Eukaryota</taxon>
        <taxon>Metamonada</taxon>
        <taxon>Parabasalia</taxon>
        <taxon>Tritrichomonadida</taxon>
        <taxon>Tritrichomonadidae</taxon>
        <taxon>Tritrichomonas</taxon>
    </lineage>
</organism>
<feature type="compositionally biased region" description="Low complexity" evidence="1">
    <location>
        <begin position="31"/>
        <end position="41"/>
    </location>
</feature>
<reference evidence="4 5" key="1">
    <citation type="submission" date="2024-04" db="EMBL/GenBank/DDBJ databases">
        <title>Tritrichomonas musculus Genome.</title>
        <authorList>
            <person name="Alves-Ferreira E."/>
            <person name="Grigg M."/>
            <person name="Lorenzi H."/>
            <person name="Galac M."/>
        </authorList>
    </citation>
    <scope>NUCLEOTIDE SEQUENCE [LARGE SCALE GENOMIC DNA]</scope>
    <source>
        <strain evidence="4 5">EAF2021</strain>
    </source>
</reference>
<feature type="region of interest" description="Disordered" evidence="1">
    <location>
        <begin position="217"/>
        <end position="236"/>
    </location>
</feature>
<feature type="domain" description="Myb-like" evidence="2">
    <location>
        <begin position="94"/>
        <end position="144"/>
    </location>
</feature>
<protein>
    <recommendedName>
        <fullName evidence="6">Myb-like DNA-binding domain containing protein</fullName>
    </recommendedName>
</protein>
<dbReference type="CDD" id="cd00167">
    <property type="entry name" value="SANT"/>
    <property type="match status" value="2"/>
</dbReference>
<dbReference type="PROSITE" id="PS51294">
    <property type="entry name" value="HTH_MYB"/>
    <property type="match status" value="2"/>
</dbReference>
<dbReference type="Pfam" id="PF13921">
    <property type="entry name" value="Myb_DNA-bind_6"/>
    <property type="match status" value="1"/>
</dbReference>
<dbReference type="InterPro" id="IPR017930">
    <property type="entry name" value="Myb_dom"/>
</dbReference>
<dbReference type="Proteomes" id="UP001470230">
    <property type="component" value="Unassembled WGS sequence"/>
</dbReference>
<evidence type="ECO:0000256" key="1">
    <source>
        <dbReference type="SAM" id="MobiDB-lite"/>
    </source>
</evidence>
<gene>
    <name evidence="4" type="ORF">M9Y10_018283</name>
</gene>
<dbReference type="InterPro" id="IPR009057">
    <property type="entry name" value="Homeodomain-like_sf"/>
</dbReference>
<evidence type="ECO:0000259" key="3">
    <source>
        <dbReference type="PROSITE" id="PS51294"/>
    </source>
</evidence>
<feature type="domain" description="HTH myb-type" evidence="3">
    <location>
        <begin position="100"/>
        <end position="148"/>
    </location>
</feature>
<sequence length="288" mass="33418">MSTNFDARFLMFNPGSLMNTTDSFSQISNNSNSNSNIYSNSKKSHPRSTFTENEDKILRKLVKKYGTYDWQLISNHLPGRNPRQCRDRWKNYLSPEVVNGPWTKDEERLLVVKYEEFGPCWKKIAEFFPTRSDINIKSRWNMMQRRLQKEDLQIKKEMFMQKYGQKGVSPLASINIFPVSFPLNIVSKHLVQQMCKTAKQSNIKKCSASKKKNSILQSNSNKSVNEVSKDPEPCESSVINSSPLPFLSEGISNEKIFMKEDIFNSNSNDCLNSMLMKEELTNVFDLWF</sequence>
<dbReference type="PANTHER" id="PTHR45614">
    <property type="entry name" value="MYB PROTEIN-RELATED"/>
    <property type="match status" value="1"/>
</dbReference>
<comment type="caution">
    <text evidence="4">The sequence shown here is derived from an EMBL/GenBank/DDBJ whole genome shotgun (WGS) entry which is preliminary data.</text>
</comment>
<evidence type="ECO:0008006" key="6">
    <source>
        <dbReference type="Google" id="ProtNLM"/>
    </source>
</evidence>
<evidence type="ECO:0000313" key="5">
    <source>
        <dbReference type="Proteomes" id="UP001470230"/>
    </source>
</evidence>
<proteinExistence type="predicted"/>
<feature type="domain" description="HTH myb-type" evidence="3">
    <location>
        <begin position="42"/>
        <end position="97"/>
    </location>
</feature>
<dbReference type="EMBL" id="JAPFFF010000024">
    <property type="protein sequence ID" value="KAK8850163.1"/>
    <property type="molecule type" value="Genomic_DNA"/>
</dbReference>
<dbReference type="PROSITE" id="PS50090">
    <property type="entry name" value="MYB_LIKE"/>
    <property type="match status" value="2"/>
</dbReference>